<sequence length="306" mass="34103">MSATAIEHVVADDGVSYAYRRIGDTRDVVPLVMHIHFRANMFYWDPTLIQSLAKHRQVIVFDNAGIGSSTGDVPSTYQGWAGGVIAFVKALQLPHIDLLGFSMGGYTVQMVALTAPHLIRRLILAGTGPSEPASNPGNIIWPREPAPPKPIKVLSSAVDVGEMEKAIAFSFFYDDDEGRAAAKRYWTRITDQEHPRGQDIPLDPLNLDASKRQRQAAMAWHSPNNSSNSHPRLHELQMPTLILNGDHDVLISTSRNWELHVGIKNSQLIIYPRSGHGFLWQYPELVANHISTFLDRDDFVTPQSEL</sequence>
<dbReference type="Gene3D" id="3.40.50.1820">
    <property type="entry name" value="alpha/beta hydrolase"/>
    <property type="match status" value="1"/>
</dbReference>
<dbReference type="InterPro" id="IPR029058">
    <property type="entry name" value="AB_hydrolase_fold"/>
</dbReference>
<keyword evidence="2" id="KW-0378">Hydrolase</keyword>
<keyword evidence="3" id="KW-1185">Reference proteome</keyword>
<dbReference type="EMBL" id="ML992514">
    <property type="protein sequence ID" value="KAF2219856.1"/>
    <property type="molecule type" value="Genomic_DNA"/>
</dbReference>
<dbReference type="Proteomes" id="UP000799538">
    <property type="component" value="Unassembled WGS sequence"/>
</dbReference>
<evidence type="ECO:0000259" key="1">
    <source>
        <dbReference type="Pfam" id="PF00561"/>
    </source>
</evidence>
<reference evidence="3" key="1">
    <citation type="journal article" date="2020" name="Stud. Mycol.">
        <title>101 Dothideomycetes genomes: A test case for predicting lifestyles and emergence of pathogens.</title>
        <authorList>
            <person name="Haridas S."/>
            <person name="Albert R."/>
            <person name="Binder M."/>
            <person name="Bloem J."/>
            <person name="LaButti K."/>
            <person name="Salamov A."/>
            <person name="Andreopoulos B."/>
            <person name="Baker S."/>
            <person name="Barry K."/>
            <person name="Bills G."/>
            <person name="Bluhm B."/>
            <person name="Cannon C."/>
            <person name="Castanera R."/>
            <person name="Culley D."/>
            <person name="Daum C."/>
            <person name="Ezra D."/>
            <person name="Gonzalez J."/>
            <person name="Henrissat B."/>
            <person name="Kuo A."/>
            <person name="Liang C."/>
            <person name="Lipzen A."/>
            <person name="Lutzoni F."/>
            <person name="Magnuson J."/>
            <person name="Mondo S."/>
            <person name="Nolan M."/>
            <person name="Ohm R."/>
            <person name="Pangilinan J."/>
            <person name="Park H.-J."/>
            <person name="Ramirez L."/>
            <person name="Alfaro M."/>
            <person name="Sun H."/>
            <person name="Tritt A."/>
            <person name="Yoshinaga Y."/>
            <person name="Zwiers L.-H."/>
            <person name="Turgeon B."/>
            <person name="Goodwin S."/>
            <person name="Spatafora J."/>
            <person name="Crous P."/>
            <person name="Grigoriev I."/>
        </authorList>
    </citation>
    <scope>NUCLEOTIDE SEQUENCE [LARGE SCALE GENOMIC DNA]</scope>
    <source>
        <strain evidence="3">CECT 20119</strain>
    </source>
</reference>
<evidence type="ECO:0000313" key="3">
    <source>
        <dbReference type="Proteomes" id="UP000799538"/>
    </source>
</evidence>
<name>A0A6A6G288_9PEZI</name>
<dbReference type="InterPro" id="IPR050266">
    <property type="entry name" value="AB_hydrolase_sf"/>
</dbReference>
<dbReference type="Pfam" id="PF00561">
    <property type="entry name" value="Abhydrolase_1"/>
    <property type="match status" value="1"/>
</dbReference>
<accession>A0A6A6G288</accession>
<dbReference type="PANTHER" id="PTHR43798">
    <property type="entry name" value="MONOACYLGLYCEROL LIPASE"/>
    <property type="match status" value="1"/>
</dbReference>
<proteinExistence type="predicted"/>
<evidence type="ECO:0000313" key="2">
    <source>
        <dbReference type="EMBL" id="KAF2219856.1"/>
    </source>
</evidence>
<dbReference type="GO" id="GO:0046464">
    <property type="term" value="P:acylglycerol catabolic process"/>
    <property type="evidence" value="ECO:0007669"/>
    <property type="project" value="TreeGrafter"/>
</dbReference>
<dbReference type="AlphaFoldDB" id="A0A6A6G288"/>
<dbReference type="PANTHER" id="PTHR43798:SF5">
    <property type="entry name" value="MONOACYLGLYCEROL LIPASE ABHD6"/>
    <property type="match status" value="1"/>
</dbReference>
<feature type="domain" description="AB hydrolase-1" evidence="1">
    <location>
        <begin position="43"/>
        <end position="281"/>
    </location>
</feature>
<dbReference type="SUPFAM" id="SSF53474">
    <property type="entry name" value="alpha/beta-Hydrolases"/>
    <property type="match status" value="1"/>
</dbReference>
<dbReference type="InterPro" id="IPR000073">
    <property type="entry name" value="AB_hydrolase_1"/>
</dbReference>
<dbReference type="OrthoDB" id="8119704at2759"/>
<organism evidence="2 3">
    <name type="scientific">Elsinoe ampelina</name>
    <dbReference type="NCBI Taxonomy" id="302913"/>
    <lineage>
        <taxon>Eukaryota</taxon>
        <taxon>Fungi</taxon>
        <taxon>Dikarya</taxon>
        <taxon>Ascomycota</taxon>
        <taxon>Pezizomycotina</taxon>
        <taxon>Dothideomycetes</taxon>
        <taxon>Dothideomycetidae</taxon>
        <taxon>Myriangiales</taxon>
        <taxon>Elsinoaceae</taxon>
        <taxon>Elsinoe</taxon>
    </lineage>
</organism>
<protein>
    <submittedName>
        <fullName evidence="2">Alpha/Beta hydrolase protein</fullName>
    </submittedName>
</protein>
<dbReference type="GO" id="GO:0016020">
    <property type="term" value="C:membrane"/>
    <property type="evidence" value="ECO:0007669"/>
    <property type="project" value="TreeGrafter"/>
</dbReference>
<gene>
    <name evidence="2" type="ORF">BDZ85DRAFT_284831</name>
</gene>
<dbReference type="GO" id="GO:0047372">
    <property type="term" value="F:monoacylglycerol lipase activity"/>
    <property type="evidence" value="ECO:0007669"/>
    <property type="project" value="TreeGrafter"/>
</dbReference>